<evidence type="ECO:0000313" key="3">
    <source>
        <dbReference type="Proteomes" id="UP000001861"/>
    </source>
</evidence>
<protein>
    <submittedName>
        <fullName evidence="2">Uncharacterized protein</fullName>
    </submittedName>
</protein>
<dbReference type="AlphaFoldDB" id="A8NBP4"/>
<dbReference type="InterPro" id="IPR011990">
    <property type="entry name" value="TPR-like_helical_dom_sf"/>
</dbReference>
<proteinExistence type="predicted"/>
<feature type="region of interest" description="Disordered" evidence="1">
    <location>
        <begin position="598"/>
        <end position="620"/>
    </location>
</feature>
<dbReference type="Proteomes" id="UP000001861">
    <property type="component" value="Unassembled WGS sequence"/>
</dbReference>
<dbReference type="KEGG" id="cci:CC1G_02504"/>
<dbReference type="eggNOG" id="ENOG502ST35">
    <property type="taxonomic scope" value="Eukaryota"/>
</dbReference>
<dbReference type="Gene3D" id="1.25.40.10">
    <property type="entry name" value="Tetratricopeptide repeat domain"/>
    <property type="match status" value="1"/>
</dbReference>
<dbReference type="OMA" id="TFVDHFY"/>
<evidence type="ECO:0000256" key="1">
    <source>
        <dbReference type="SAM" id="MobiDB-lite"/>
    </source>
</evidence>
<dbReference type="EMBL" id="AACS02000009">
    <property type="protein sequence ID" value="EAU89615.1"/>
    <property type="molecule type" value="Genomic_DNA"/>
</dbReference>
<dbReference type="VEuPathDB" id="FungiDB:CC1G_02504"/>
<dbReference type="RefSeq" id="XP_001832242.1">
    <property type="nucleotide sequence ID" value="XM_001832190.1"/>
</dbReference>
<dbReference type="GeneID" id="6008726"/>
<evidence type="ECO:0000313" key="2">
    <source>
        <dbReference type="EMBL" id="EAU89615.1"/>
    </source>
</evidence>
<dbReference type="InParanoid" id="A8NBP4"/>
<dbReference type="OrthoDB" id="185373at2759"/>
<gene>
    <name evidence="2" type="ORF">CC1G_02504</name>
</gene>
<name>A8NBP4_COPC7</name>
<sequence length="895" mass="100684">MPRTPAPSTSTRDYSQLLTTTTEGQKAVRWMKDGKVEAVSEMLSDAVARNGGEQLVAELFRGAVGSRKNKESNINIFFRILETLPNANTAPSTPFQAILANTKKAHLDLVKRLGLLCAKKGYGDFVFSEIAPIVQSGFSALEYAQWHRDVNIALTTFKGLVIDVDKVFEEDVQDYKAVEVEQKEHPVVGIMDMIEQSLPSTLPEPIAGDVFEEQSSEYVYLNMESLDHSTTKVIEQMVSDGRYTYAHELLQELQSMGADIPYSLAYAKPAADALKAMQSLDKSASIAEKEDSVFTWLRLLPTTHMTQSFPAELEQLANLIFTSPLTHLPLIQKAAVLFASKGFASQVYKDACRSVFLYGSPDEAEEFLHDFEEANAKYWADAEPKLADHRRRMMMGLARGVAVRSLLERGEFHRIMPLFLDPFKTNAYLSLGIHDLVIRRLNRDRPAMWMAYLEIVKARKDEVIKYVEALGKQVTAPAPSIKSRDRNLIPYPDTLPIRELVPSLRTLKAQINGHADLYHPLTLAAYLENYLASGHSFGLTLLLAKALKYNMPFASNLLTAEMLHYHRMESPVTVIRTFVEHFYLVGVPVKTVLEVARSGGSDGGQEQILSSSSGSSKPPRRRIHEIGLHNFNPATSNVKLWPAKEHCALVWRALASIQQSSEDLEALYGKLVQIARDGRDVDAELEDMGIKTLAVNWARKNANPISSWSFTPFLRGLGKNGAEEAIYDMVSLGLTPGLHHLTELAGTYARLGDWRTAIALINRLERHRRAQLYYFQGKKYREEKATEWDVSALVEKGQEFVSRRNEAHVVIPDAVLYKTVIAGLVEAGLFSWADKVDLMMKKKYDVREGEDAKFDEQYRLLTMYRQRRAEKWAKGMKAKEKELEAFSDANVQVQA</sequence>
<comment type="caution">
    <text evidence="2">The sequence shown here is derived from an EMBL/GenBank/DDBJ whole genome shotgun (WGS) entry which is preliminary data.</text>
</comment>
<accession>A8NBP4</accession>
<dbReference type="STRING" id="240176.A8NBP4"/>
<keyword evidence="3" id="KW-1185">Reference proteome</keyword>
<reference evidence="2 3" key="1">
    <citation type="journal article" date="2010" name="Proc. Natl. Acad. Sci. U.S.A.">
        <title>Insights into evolution of multicellular fungi from the assembled chromosomes of the mushroom Coprinopsis cinerea (Coprinus cinereus).</title>
        <authorList>
            <person name="Stajich J.E."/>
            <person name="Wilke S.K."/>
            <person name="Ahren D."/>
            <person name="Au C.H."/>
            <person name="Birren B.W."/>
            <person name="Borodovsky M."/>
            <person name="Burns C."/>
            <person name="Canback B."/>
            <person name="Casselton L.A."/>
            <person name="Cheng C.K."/>
            <person name="Deng J."/>
            <person name="Dietrich F.S."/>
            <person name="Fargo D.C."/>
            <person name="Farman M.L."/>
            <person name="Gathman A.C."/>
            <person name="Goldberg J."/>
            <person name="Guigo R."/>
            <person name="Hoegger P.J."/>
            <person name="Hooker J.B."/>
            <person name="Huggins A."/>
            <person name="James T.Y."/>
            <person name="Kamada T."/>
            <person name="Kilaru S."/>
            <person name="Kodira C."/>
            <person name="Kues U."/>
            <person name="Kupfer D."/>
            <person name="Kwan H.S."/>
            <person name="Lomsadze A."/>
            <person name="Li W."/>
            <person name="Lilly W.W."/>
            <person name="Ma L.J."/>
            <person name="Mackey A.J."/>
            <person name="Manning G."/>
            <person name="Martin F."/>
            <person name="Muraguchi H."/>
            <person name="Natvig D.O."/>
            <person name="Palmerini H."/>
            <person name="Ramesh M.A."/>
            <person name="Rehmeyer C.J."/>
            <person name="Roe B.A."/>
            <person name="Shenoy N."/>
            <person name="Stanke M."/>
            <person name="Ter-Hovhannisyan V."/>
            <person name="Tunlid A."/>
            <person name="Velagapudi R."/>
            <person name="Vision T.J."/>
            <person name="Zeng Q."/>
            <person name="Zolan M.E."/>
            <person name="Pukkila P.J."/>
        </authorList>
    </citation>
    <scope>NUCLEOTIDE SEQUENCE [LARGE SCALE GENOMIC DNA]</scope>
    <source>
        <strain evidence="3">Okayama-7 / 130 / ATCC MYA-4618 / FGSC 9003</strain>
    </source>
</reference>
<organism evidence="2 3">
    <name type="scientific">Coprinopsis cinerea (strain Okayama-7 / 130 / ATCC MYA-4618 / FGSC 9003)</name>
    <name type="common">Inky cap fungus</name>
    <name type="synonym">Hormographiella aspergillata</name>
    <dbReference type="NCBI Taxonomy" id="240176"/>
    <lineage>
        <taxon>Eukaryota</taxon>
        <taxon>Fungi</taxon>
        <taxon>Dikarya</taxon>
        <taxon>Basidiomycota</taxon>
        <taxon>Agaricomycotina</taxon>
        <taxon>Agaricomycetes</taxon>
        <taxon>Agaricomycetidae</taxon>
        <taxon>Agaricales</taxon>
        <taxon>Agaricineae</taxon>
        <taxon>Psathyrellaceae</taxon>
        <taxon>Coprinopsis</taxon>
    </lineage>
</organism>